<comment type="caution">
    <text evidence="3">The sequence shown here is derived from an EMBL/GenBank/DDBJ whole genome shotgun (WGS) entry which is preliminary data.</text>
</comment>
<feature type="transmembrane region" description="Helical" evidence="1">
    <location>
        <begin position="35"/>
        <end position="53"/>
    </location>
</feature>
<reference evidence="3 4" key="1">
    <citation type="submission" date="2021-03" db="EMBL/GenBank/DDBJ databases">
        <title>Whole genome shotgun sequence of Actinoplanes toevensis NBRC 105298.</title>
        <authorList>
            <person name="Komaki H."/>
            <person name="Tamura T."/>
        </authorList>
    </citation>
    <scope>NUCLEOTIDE SEQUENCE [LARGE SCALE GENOMIC DNA]</scope>
    <source>
        <strain evidence="3 4">NBRC 105298</strain>
    </source>
</reference>
<proteinExistence type="predicted"/>
<dbReference type="InterPro" id="IPR023298">
    <property type="entry name" value="ATPase_P-typ_TM_dom_sf"/>
</dbReference>
<keyword evidence="1" id="KW-1133">Transmembrane helix</keyword>
<name>A0A919W7R4_9ACTN</name>
<evidence type="ECO:0000256" key="1">
    <source>
        <dbReference type="SAM" id="Phobius"/>
    </source>
</evidence>
<dbReference type="AlphaFoldDB" id="A0A919W7R4"/>
<feature type="domain" description="Cation-transporting P-type ATPase C-terminal" evidence="2">
    <location>
        <begin position="4"/>
        <end position="114"/>
    </location>
</feature>
<dbReference type="Gene3D" id="1.20.1110.10">
    <property type="entry name" value="Calcium-transporting ATPase, transmembrane domain"/>
    <property type="match status" value="1"/>
</dbReference>
<protein>
    <recommendedName>
        <fullName evidence="2">Cation-transporting P-type ATPase C-terminal domain-containing protein</fullName>
    </recommendedName>
</protein>
<dbReference type="SUPFAM" id="SSF81665">
    <property type="entry name" value="Calcium ATPase, transmembrane domain M"/>
    <property type="match status" value="1"/>
</dbReference>
<feature type="transmembrane region" description="Helical" evidence="1">
    <location>
        <begin position="95"/>
        <end position="114"/>
    </location>
</feature>
<dbReference type="RefSeq" id="WP_246606334.1">
    <property type="nucleotide sequence ID" value="NZ_BOQN01000022.1"/>
</dbReference>
<dbReference type="Proteomes" id="UP000677082">
    <property type="component" value="Unassembled WGS sequence"/>
</dbReference>
<organism evidence="3 4">
    <name type="scientific">Paractinoplanes toevensis</name>
    <dbReference type="NCBI Taxonomy" id="571911"/>
    <lineage>
        <taxon>Bacteria</taxon>
        <taxon>Bacillati</taxon>
        <taxon>Actinomycetota</taxon>
        <taxon>Actinomycetes</taxon>
        <taxon>Micromonosporales</taxon>
        <taxon>Micromonosporaceae</taxon>
        <taxon>Paractinoplanes</taxon>
    </lineage>
</organism>
<evidence type="ECO:0000313" key="3">
    <source>
        <dbReference type="EMBL" id="GIM89976.1"/>
    </source>
</evidence>
<accession>A0A919W7R4</accession>
<evidence type="ECO:0000313" key="4">
    <source>
        <dbReference type="Proteomes" id="UP000677082"/>
    </source>
</evidence>
<keyword evidence="1" id="KW-0472">Membrane</keyword>
<feature type="transmembrane region" description="Helical" evidence="1">
    <location>
        <begin position="65"/>
        <end position="83"/>
    </location>
</feature>
<sequence length="136" mass="14217">MLGAGLWQRILRVGAVISAVTIGVGVWAHATDRPWQTLTFLALGLTLLAVAVGSRARPGSRANPMLFAAVGAALLLQLAAIYASPLRELLGTAPVTGTDLLIVAAVATLGYVAIRLDRRIHPAPNRAHTSAKGPRR</sequence>
<dbReference type="InterPro" id="IPR006068">
    <property type="entry name" value="ATPase_P-typ_cation-transptr_C"/>
</dbReference>
<dbReference type="Pfam" id="PF00689">
    <property type="entry name" value="Cation_ATPase_C"/>
    <property type="match status" value="1"/>
</dbReference>
<gene>
    <name evidence="3" type="ORF">Ato02nite_017690</name>
</gene>
<dbReference type="EMBL" id="BOQN01000022">
    <property type="protein sequence ID" value="GIM89976.1"/>
    <property type="molecule type" value="Genomic_DNA"/>
</dbReference>
<keyword evidence="4" id="KW-1185">Reference proteome</keyword>
<evidence type="ECO:0000259" key="2">
    <source>
        <dbReference type="Pfam" id="PF00689"/>
    </source>
</evidence>
<keyword evidence="1" id="KW-0812">Transmembrane</keyword>
<feature type="transmembrane region" description="Helical" evidence="1">
    <location>
        <begin position="12"/>
        <end position="29"/>
    </location>
</feature>